<dbReference type="Pfam" id="PF00440">
    <property type="entry name" value="TetR_N"/>
    <property type="match status" value="1"/>
</dbReference>
<protein>
    <submittedName>
        <fullName evidence="4">AcrR family transcriptional regulator</fullName>
    </submittedName>
</protein>
<dbReference type="InterPro" id="IPR050109">
    <property type="entry name" value="HTH-type_TetR-like_transc_reg"/>
</dbReference>
<sequence>MEQKDKTRMRILQLAQQKFARAGYSGVSIADFASELRMSKSSFYKYYASKEALLFAVIDNFYESLERDIGQCLNDPELDIKGKLRQFLMLVRERFSSIQVAVVEDMRRSVPEAYEYIEERRKKIITEQLTGLFEDGAKQGYFRRDIAPNIVVLMLLNAMQQLEHPDFLIGTPYTFPDIFNQIFSLFMDGFLSLEGRKGDE</sequence>
<dbReference type="Proteomes" id="UP001519287">
    <property type="component" value="Unassembled WGS sequence"/>
</dbReference>
<dbReference type="Gene3D" id="1.10.10.60">
    <property type="entry name" value="Homeodomain-like"/>
    <property type="match status" value="1"/>
</dbReference>
<dbReference type="InterPro" id="IPR036271">
    <property type="entry name" value="Tet_transcr_reg_TetR-rel_C_sf"/>
</dbReference>
<dbReference type="EMBL" id="JAGGLB010000057">
    <property type="protein sequence ID" value="MBP1996798.1"/>
    <property type="molecule type" value="Genomic_DNA"/>
</dbReference>
<dbReference type="PROSITE" id="PS50977">
    <property type="entry name" value="HTH_TETR_2"/>
    <property type="match status" value="1"/>
</dbReference>
<feature type="DNA-binding region" description="H-T-H motif" evidence="2">
    <location>
        <begin position="28"/>
        <end position="47"/>
    </location>
</feature>
<keyword evidence="5" id="KW-1185">Reference proteome</keyword>
<dbReference type="Gene3D" id="1.10.357.10">
    <property type="entry name" value="Tetracycline Repressor, domain 2"/>
    <property type="match status" value="1"/>
</dbReference>
<dbReference type="InterPro" id="IPR001647">
    <property type="entry name" value="HTH_TetR"/>
</dbReference>
<comment type="caution">
    <text evidence="4">The sequence shown here is derived from an EMBL/GenBank/DDBJ whole genome shotgun (WGS) entry which is preliminary data.</text>
</comment>
<dbReference type="SUPFAM" id="SSF46689">
    <property type="entry name" value="Homeodomain-like"/>
    <property type="match status" value="1"/>
</dbReference>
<evidence type="ECO:0000256" key="1">
    <source>
        <dbReference type="ARBA" id="ARBA00023125"/>
    </source>
</evidence>
<feature type="domain" description="HTH tetR-type" evidence="3">
    <location>
        <begin position="5"/>
        <end position="65"/>
    </location>
</feature>
<dbReference type="InterPro" id="IPR009057">
    <property type="entry name" value="Homeodomain-like_sf"/>
</dbReference>
<evidence type="ECO:0000313" key="5">
    <source>
        <dbReference type="Proteomes" id="UP001519287"/>
    </source>
</evidence>
<keyword evidence="1 2" id="KW-0238">DNA-binding</keyword>
<evidence type="ECO:0000313" key="4">
    <source>
        <dbReference type="EMBL" id="MBP1996798.1"/>
    </source>
</evidence>
<name>A0ABS4JAE6_9BACL</name>
<dbReference type="PANTHER" id="PTHR30328">
    <property type="entry name" value="TRANSCRIPTIONAL REPRESSOR"/>
    <property type="match status" value="1"/>
</dbReference>
<reference evidence="4 5" key="1">
    <citation type="submission" date="2021-03" db="EMBL/GenBank/DDBJ databases">
        <title>Genomic Encyclopedia of Type Strains, Phase IV (KMG-IV): sequencing the most valuable type-strain genomes for metagenomic binning, comparative biology and taxonomic classification.</title>
        <authorList>
            <person name="Goeker M."/>
        </authorList>
    </citation>
    <scope>NUCLEOTIDE SEQUENCE [LARGE SCALE GENOMIC DNA]</scope>
    <source>
        <strain evidence="4 5">DSM 26048</strain>
    </source>
</reference>
<dbReference type="PRINTS" id="PR00455">
    <property type="entry name" value="HTHTETR"/>
</dbReference>
<dbReference type="RefSeq" id="WP_209979556.1">
    <property type="nucleotide sequence ID" value="NZ_JAGGLB010000057.1"/>
</dbReference>
<proteinExistence type="predicted"/>
<organism evidence="4 5">
    <name type="scientific">Paenibacillus eucommiae</name>
    <dbReference type="NCBI Taxonomy" id="1355755"/>
    <lineage>
        <taxon>Bacteria</taxon>
        <taxon>Bacillati</taxon>
        <taxon>Bacillota</taxon>
        <taxon>Bacilli</taxon>
        <taxon>Bacillales</taxon>
        <taxon>Paenibacillaceae</taxon>
        <taxon>Paenibacillus</taxon>
    </lineage>
</organism>
<accession>A0ABS4JAE6</accession>
<dbReference type="SUPFAM" id="SSF48498">
    <property type="entry name" value="Tetracyclin repressor-like, C-terminal domain"/>
    <property type="match status" value="1"/>
</dbReference>
<gene>
    <name evidence="4" type="ORF">J2Z66_008446</name>
</gene>
<evidence type="ECO:0000259" key="3">
    <source>
        <dbReference type="PROSITE" id="PS50977"/>
    </source>
</evidence>
<evidence type="ECO:0000256" key="2">
    <source>
        <dbReference type="PROSITE-ProRule" id="PRU00335"/>
    </source>
</evidence>
<dbReference type="PANTHER" id="PTHR30328:SF54">
    <property type="entry name" value="HTH-TYPE TRANSCRIPTIONAL REPRESSOR SCO4008"/>
    <property type="match status" value="1"/>
</dbReference>